<dbReference type="PANTHER" id="PTHR33649">
    <property type="entry name" value="PAR1 PROTEIN"/>
    <property type="match status" value="1"/>
</dbReference>
<keyword evidence="1" id="KW-0732">Signal</keyword>
<dbReference type="STRING" id="337451.A0A443N103"/>
<protein>
    <submittedName>
        <fullName evidence="2">PAR1 protein</fullName>
    </submittedName>
</protein>
<evidence type="ECO:0000256" key="1">
    <source>
        <dbReference type="SAM" id="SignalP"/>
    </source>
</evidence>
<dbReference type="Proteomes" id="UP000283530">
    <property type="component" value="Unassembled WGS sequence"/>
</dbReference>
<feature type="signal peptide" evidence="1">
    <location>
        <begin position="1"/>
        <end position="26"/>
    </location>
</feature>
<comment type="caution">
    <text evidence="2">The sequence shown here is derived from an EMBL/GenBank/DDBJ whole genome shotgun (WGS) entry which is preliminary data.</text>
</comment>
<name>A0A443N103_9MAGN</name>
<evidence type="ECO:0000313" key="2">
    <source>
        <dbReference type="EMBL" id="RWR72184.1"/>
    </source>
</evidence>
<accession>A0A443N103</accession>
<dbReference type="EMBL" id="QPKB01000001">
    <property type="protein sequence ID" value="RWR72184.1"/>
    <property type="molecule type" value="Genomic_DNA"/>
</dbReference>
<dbReference type="AlphaFoldDB" id="A0A443N103"/>
<sequence length="188" mass="20147">MASFCGFKVITCIALALILCVQSTLGGITCDHLDKNTCAFAVSSTGTRCVLEKHVRRGGKEEYTCRSSEIEAENLKDWIETDQCIKSCGLDRDTLGISSDALLDSHFTQQLCSSQCYQGCPNIVDLYFNLAAGEGVFLPTLCKATHEVNARREMAEIRSSGIPAPGPESGLPTSLNAYGPAMAAMAPL</sequence>
<dbReference type="OrthoDB" id="772928at2759"/>
<organism evidence="2 3">
    <name type="scientific">Cinnamomum micranthum f. kanehirae</name>
    <dbReference type="NCBI Taxonomy" id="337451"/>
    <lineage>
        <taxon>Eukaryota</taxon>
        <taxon>Viridiplantae</taxon>
        <taxon>Streptophyta</taxon>
        <taxon>Embryophyta</taxon>
        <taxon>Tracheophyta</taxon>
        <taxon>Spermatophyta</taxon>
        <taxon>Magnoliopsida</taxon>
        <taxon>Magnoliidae</taxon>
        <taxon>Laurales</taxon>
        <taxon>Lauraceae</taxon>
        <taxon>Cinnamomum</taxon>
    </lineage>
</organism>
<evidence type="ECO:0000313" key="3">
    <source>
        <dbReference type="Proteomes" id="UP000283530"/>
    </source>
</evidence>
<gene>
    <name evidence="2" type="ORF">CKAN_00039400</name>
</gene>
<reference evidence="2 3" key="1">
    <citation type="journal article" date="2019" name="Nat. Plants">
        <title>Stout camphor tree genome fills gaps in understanding of flowering plant genome evolution.</title>
        <authorList>
            <person name="Chaw S.M."/>
            <person name="Liu Y.C."/>
            <person name="Wu Y.W."/>
            <person name="Wang H.Y."/>
            <person name="Lin C.I."/>
            <person name="Wu C.S."/>
            <person name="Ke H.M."/>
            <person name="Chang L.Y."/>
            <person name="Hsu C.Y."/>
            <person name="Yang H.T."/>
            <person name="Sudianto E."/>
            <person name="Hsu M.H."/>
            <person name="Wu K.P."/>
            <person name="Wang L.N."/>
            <person name="Leebens-Mack J.H."/>
            <person name="Tsai I.J."/>
        </authorList>
    </citation>
    <scope>NUCLEOTIDE SEQUENCE [LARGE SCALE GENOMIC DNA]</scope>
    <source>
        <strain evidence="3">cv. Chaw 1501</strain>
        <tissue evidence="2">Young leaves</tissue>
    </source>
</reference>
<feature type="chain" id="PRO_5019553690" evidence="1">
    <location>
        <begin position="27"/>
        <end position="188"/>
    </location>
</feature>
<keyword evidence="3" id="KW-1185">Reference proteome</keyword>
<dbReference type="PANTHER" id="PTHR33649:SF2">
    <property type="entry name" value="PAR1 PROTEIN"/>
    <property type="match status" value="1"/>
</dbReference>
<dbReference type="Pfam" id="PF06521">
    <property type="entry name" value="PAR1"/>
    <property type="match status" value="1"/>
</dbReference>
<proteinExistence type="predicted"/>
<dbReference type="InterPro" id="IPR009489">
    <property type="entry name" value="PAR1"/>
</dbReference>